<dbReference type="SUPFAM" id="SSF51569">
    <property type="entry name" value="Aldolase"/>
    <property type="match status" value="1"/>
</dbReference>
<dbReference type="CDD" id="cd00452">
    <property type="entry name" value="KDPG_aldolase"/>
    <property type="match status" value="1"/>
</dbReference>
<gene>
    <name evidence="6" type="ORF">ABIC75_003320</name>
</gene>
<dbReference type="PANTHER" id="PTHR30246">
    <property type="entry name" value="2-KETO-3-DEOXY-6-PHOSPHOGLUCONATE ALDOLASE"/>
    <property type="match status" value="1"/>
</dbReference>
<keyword evidence="5" id="KW-0119">Carbohydrate metabolism</keyword>
<comment type="pathway">
    <text evidence="1">Carbohydrate acid metabolism.</text>
</comment>
<evidence type="ECO:0000256" key="3">
    <source>
        <dbReference type="ARBA" id="ARBA00011233"/>
    </source>
</evidence>
<name>A0ABV2K0M2_9GAMM</name>
<evidence type="ECO:0000256" key="1">
    <source>
        <dbReference type="ARBA" id="ARBA00004761"/>
    </source>
</evidence>
<comment type="caution">
    <text evidence="6">The sequence shown here is derived from an EMBL/GenBank/DDBJ whole genome shotgun (WGS) entry which is preliminary data.</text>
</comment>
<dbReference type="InterPro" id="IPR013785">
    <property type="entry name" value="Aldolase_TIM"/>
</dbReference>
<evidence type="ECO:0000313" key="6">
    <source>
        <dbReference type="EMBL" id="MET3653583.1"/>
    </source>
</evidence>
<dbReference type="PANTHER" id="PTHR30246:SF1">
    <property type="entry name" value="2-DEHYDRO-3-DEOXY-6-PHOSPHOGALACTONATE ALDOLASE-RELATED"/>
    <property type="match status" value="1"/>
</dbReference>
<keyword evidence="4 6" id="KW-0456">Lyase</keyword>
<evidence type="ECO:0000256" key="2">
    <source>
        <dbReference type="ARBA" id="ARBA00006906"/>
    </source>
</evidence>
<sequence>MLFRDWLDPLPLVAILRGLRPDEAEAIGTAVADAGLRIIEVPLNSPQPLESIRLLSAALGERCLIGAGTVLTPAAVEDVAAAGGRVIVMPHADTAVISAAKRAGLFCLPGVSTPTEAFAALAAGADGLKAFPAELITPAVLRAWRAVIPASTPLLPVGGITPDGMQVYLDAGATGFGLGSALYKPGQDAATVGAAAQAFVRAWPRHHQGHSTP</sequence>
<reference evidence="6 7" key="1">
    <citation type="submission" date="2024-06" db="EMBL/GenBank/DDBJ databases">
        <title>Sorghum-associated microbial communities from plants grown in Nebraska, USA.</title>
        <authorList>
            <person name="Schachtman D."/>
        </authorList>
    </citation>
    <scope>NUCLEOTIDE SEQUENCE [LARGE SCALE GENOMIC DNA]</scope>
    <source>
        <strain evidence="6 7">1073</strain>
    </source>
</reference>
<accession>A0ABV2K0M2</accession>
<evidence type="ECO:0000256" key="5">
    <source>
        <dbReference type="ARBA" id="ARBA00023277"/>
    </source>
</evidence>
<dbReference type="Pfam" id="PF01081">
    <property type="entry name" value="Aldolase"/>
    <property type="match status" value="1"/>
</dbReference>
<dbReference type="InterPro" id="IPR000887">
    <property type="entry name" value="Aldlse_KDPG_KHG"/>
</dbReference>
<dbReference type="RefSeq" id="WP_354014972.1">
    <property type="nucleotide sequence ID" value="NZ_JBEPMU010000005.1"/>
</dbReference>
<evidence type="ECO:0000256" key="4">
    <source>
        <dbReference type="ARBA" id="ARBA00023239"/>
    </source>
</evidence>
<keyword evidence="7" id="KW-1185">Reference proteome</keyword>
<protein>
    <submittedName>
        <fullName evidence="6">2-dehydro-3-deoxyphosphogalactonate aldolase</fullName>
        <ecNumber evidence="6">4.1.2.21</ecNumber>
    </submittedName>
</protein>
<dbReference type="Proteomes" id="UP001549184">
    <property type="component" value="Unassembled WGS sequence"/>
</dbReference>
<proteinExistence type="inferred from homology"/>
<dbReference type="Gene3D" id="3.20.20.70">
    <property type="entry name" value="Aldolase class I"/>
    <property type="match status" value="1"/>
</dbReference>
<dbReference type="NCBIfam" id="NF006600">
    <property type="entry name" value="PRK09140.1"/>
    <property type="match status" value="1"/>
</dbReference>
<comment type="subunit">
    <text evidence="3">Homotrimer.</text>
</comment>
<dbReference type="EMBL" id="JBEPMU010000005">
    <property type="protein sequence ID" value="MET3653583.1"/>
    <property type="molecule type" value="Genomic_DNA"/>
</dbReference>
<dbReference type="GO" id="GO:0008674">
    <property type="term" value="F:2-dehydro-3-deoxy-6-phosphogalactonate aldolase activity"/>
    <property type="evidence" value="ECO:0007669"/>
    <property type="project" value="UniProtKB-EC"/>
</dbReference>
<dbReference type="EC" id="4.1.2.21" evidence="6"/>
<comment type="similarity">
    <text evidence="2">Belongs to the KHG/KDPG aldolase family.</text>
</comment>
<evidence type="ECO:0000313" key="7">
    <source>
        <dbReference type="Proteomes" id="UP001549184"/>
    </source>
</evidence>
<organism evidence="6 7">
    <name type="scientific">Dyella japonica</name>
    <dbReference type="NCBI Taxonomy" id="231455"/>
    <lineage>
        <taxon>Bacteria</taxon>
        <taxon>Pseudomonadati</taxon>
        <taxon>Pseudomonadota</taxon>
        <taxon>Gammaproteobacteria</taxon>
        <taxon>Lysobacterales</taxon>
        <taxon>Rhodanobacteraceae</taxon>
        <taxon>Dyella</taxon>
    </lineage>
</organism>